<dbReference type="InterPro" id="IPR006145">
    <property type="entry name" value="PsdUridine_synth_RsuA/RluA"/>
</dbReference>
<dbReference type="PROSITE" id="PS50889">
    <property type="entry name" value="S4"/>
    <property type="match status" value="1"/>
</dbReference>
<evidence type="ECO:0000313" key="6">
    <source>
        <dbReference type="Proteomes" id="UP001058120"/>
    </source>
</evidence>
<dbReference type="InterPro" id="IPR036986">
    <property type="entry name" value="S4_RNA-bd_sf"/>
</dbReference>
<keyword evidence="2" id="KW-0413">Isomerase</keyword>
<keyword evidence="3" id="KW-0694">RNA-binding</keyword>
<dbReference type="Gene3D" id="3.10.290.10">
    <property type="entry name" value="RNA-binding S4 domain"/>
    <property type="match status" value="1"/>
</dbReference>
<feature type="domain" description="RNA-binding S4" evidence="4">
    <location>
        <begin position="14"/>
        <end position="70"/>
    </location>
</feature>
<dbReference type="SUPFAM" id="SSF55120">
    <property type="entry name" value="Pseudouridine synthase"/>
    <property type="match status" value="1"/>
</dbReference>
<evidence type="ECO:0000256" key="1">
    <source>
        <dbReference type="ARBA" id="ARBA00010876"/>
    </source>
</evidence>
<dbReference type="RefSeq" id="WP_334314700.1">
    <property type="nucleotide sequence ID" value="NZ_CP065938.1"/>
</dbReference>
<dbReference type="PANTHER" id="PTHR21600:SF83">
    <property type="entry name" value="PSEUDOURIDYLATE SYNTHASE RPUSD4, MITOCHONDRIAL"/>
    <property type="match status" value="1"/>
</dbReference>
<dbReference type="SMART" id="SM00363">
    <property type="entry name" value="S4"/>
    <property type="match status" value="1"/>
</dbReference>
<dbReference type="CDD" id="cd00165">
    <property type="entry name" value="S4"/>
    <property type="match status" value="1"/>
</dbReference>
<dbReference type="Gene3D" id="3.30.2350.10">
    <property type="entry name" value="Pseudouridine synthase"/>
    <property type="match status" value="1"/>
</dbReference>
<dbReference type="EMBL" id="CP065938">
    <property type="protein sequence ID" value="UWX05134.1"/>
    <property type="molecule type" value="Genomic_DNA"/>
</dbReference>
<evidence type="ECO:0000313" key="5">
    <source>
        <dbReference type="EMBL" id="UWX05134.1"/>
    </source>
</evidence>
<keyword evidence="6" id="KW-1185">Reference proteome</keyword>
<evidence type="ECO:0000256" key="2">
    <source>
        <dbReference type="ARBA" id="ARBA00023235"/>
    </source>
</evidence>
<reference evidence="5" key="1">
    <citation type="submission" date="2020-12" db="EMBL/GenBank/DDBJ databases">
        <title>Taurinivorans muris gen. nov., sp. nov., fundamental and realized metabolic niche of a ubiquitous sulfidogenic bacterium in the murine intestine.</title>
        <authorList>
            <person name="Ye H."/>
            <person name="Hanson B.T."/>
            <person name="Loy A."/>
        </authorList>
    </citation>
    <scope>NUCLEOTIDE SEQUENCE</scope>
    <source>
        <strain evidence="5">LT0009</strain>
    </source>
</reference>
<dbReference type="SUPFAM" id="SSF55174">
    <property type="entry name" value="Alpha-L RNA-binding motif"/>
    <property type="match status" value="1"/>
</dbReference>
<dbReference type="InterPro" id="IPR020103">
    <property type="entry name" value="PsdUridine_synth_cat_dom_sf"/>
</dbReference>
<sequence length="318" mass="36390">MANSLLVTAQAGGQKLFNFLKRSLHAENNEIHRWIRTGQVRINKKRAKAFDIVHENDEIRIPPFAPNRADTLPKKTVKEFPFPVIYENEHVLIIDKPQGIACQGGTGQKENIADILKEYYSAANFVPAPAHRLDKETQGILLIGKTYQSLRFLTECMKSDENSLRQAVRHEAKKIYRAWVYGDIADFARNTPFLCHYLYHNEEKQKEEVFFVRHAANRKETEDIISKYGTKPMQKAQIALASLKCLEVKNGKSLVEIGIYTGRKHQIRVQLASSGFPLVGDTKYAPKKLLRKKDEFFLQACKITLPPNDFTEQCVFGI</sequence>
<dbReference type="InterPro" id="IPR002942">
    <property type="entry name" value="S4_RNA-bd"/>
</dbReference>
<gene>
    <name evidence="5" type="ORF">JBF11_06570</name>
</gene>
<accession>A0ABY5XZ05</accession>
<protein>
    <submittedName>
        <fullName evidence="5">RluA family pseudouridine synthase</fullName>
    </submittedName>
</protein>
<evidence type="ECO:0000259" key="4">
    <source>
        <dbReference type="SMART" id="SM00363"/>
    </source>
</evidence>
<dbReference type="InterPro" id="IPR050188">
    <property type="entry name" value="RluA_PseudoU_synthase"/>
</dbReference>
<organism evidence="5 6">
    <name type="scientific">Taurinivorans muris</name>
    <dbReference type="NCBI Taxonomy" id="2787751"/>
    <lineage>
        <taxon>Bacteria</taxon>
        <taxon>Pseudomonadati</taxon>
        <taxon>Thermodesulfobacteriota</taxon>
        <taxon>Desulfovibrionia</taxon>
        <taxon>Desulfovibrionales</taxon>
        <taxon>Desulfovibrionaceae</taxon>
        <taxon>Taurinivorans</taxon>
    </lineage>
</organism>
<proteinExistence type="inferred from homology"/>
<comment type="similarity">
    <text evidence="1">Belongs to the pseudouridine synthase RluA family.</text>
</comment>
<dbReference type="Pfam" id="PF00849">
    <property type="entry name" value="PseudoU_synth_2"/>
    <property type="match status" value="1"/>
</dbReference>
<name>A0ABY5XZ05_9BACT</name>
<evidence type="ECO:0000256" key="3">
    <source>
        <dbReference type="PROSITE-ProRule" id="PRU00182"/>
    </source>
</evidence>
<dbReference type="CDD" id="cd02869">
    <property type="entry name" value="PseudoU_synth_RluA_like"/>
    <property type="match status" value="1"/>
</dbReference>
<dbReference type="PANTHER" id="PTHR21600">
    <property type="entry name" value="MITOCHONDRIAL RNA PSEUDOURIDINE SYNTHASE"/>
    <property type="match status" value="1"/>
</dbReference>
<dbReference type="Pfam" id="PF01479">
    <property type="entry name" value="S4"/>
    <property type="match status" value="1"/>
</dbReference>
<dbReference type="Proteomes" id="UP001058120">
    <property type="component" value="Chromosome"/>
</dbReference>